<keyword evidence="2" id="KW-0507">mRNA processing</keyword>
<keyword evidence="4" id="KW-0378">Hydrolase</keyword>
<dbReference type="SMART" id="SM00847">
    <property type="entry name" value="HA2"/>
    <property type="match status" value="1"/>
</dbReference>
<dbReference type="PaxDb" id="2903-EOD10970"/>
<dbReference type="PANTHER" id="PTHR18934">
    <property type="entry name" value="ATP-DEPENDENT RNA HELICASE"/>
    <property type="match status" value="1"/>
</dbReference>
<dbReference type="InterPro" id="IPR001650">
    <property type="entry name" value="Helicase_C-like"/>
</dbReference>
<evidence type="ECO:0000313" key="12">
    <source>
        <dbReference type="EnsemblProtists" id="EOD10970"/>
    </source>
</evidence>
<dbReference type="Pfam" id="PF04408">
    <property type="entry name" value="WHD_HA2"/>
    <property type="match status" value="1"/>
</dbReference>
<dbReference type="Pfam" id="PF21010">
    <property type="entry name" value="HA2_C"/>
    <property type="match status" value="1"/>
</dbReference>
<evidence type="ECO:0000256" key="8">
    <source>
        <dbReference type="ARBA" id="ARBA00047984"/>
    </source>
</evidence>
<dbReference type="OMA" id="MKVYPLY"/>
<dbReference type="InterPro" id="IPR011709">
    <property type="entry name" value="DEAD-box_helicase_OB_fold"/>
</dbReference>
<dbReference type="Pfam" id="PF00271">
    <property type="entry name" value="Helicase_C"/>
    <property type="match status" value="1"/>
</dbReference>
<evidence type="ECO:0000256" key="4">
    <source>
        <dbReference type="ARBA" id="ARBA00022801"/>
    </source>
</evidence>
<dbReference type="PROSITE" id="PS51194">
    <property type="entry name" value="HELICASE_CTER"/>
    <property type="match status" value="1"/>
</dbReference>
<dbReference type="AlphaFoldDB" id="A0A0D3II85"/>
<keyword evidence="5" id="KW-0347">Helicase</keyword>
<dbReference type="Gene3D" id="3.40.50.300">
    <property type="entry name" value="P-loop containing nucleotide triphosphate hydrolases"/>
    <property type="match status" value="2"/>
</dbReference>
<accession>A0A0D3II85</accession>
<evidence type="ECO:0000313" key="13">
    <source>
        <dbReference type="Proteomes" id="UP000013827"/>
    </source>
</evidence>
<evidence type="ECO:0000256" key="5">
    <source>
        <dbReference type="ARBA" id="ARBA00022806"/>
    </source>
</evidence>
<dbReference type="RefSeq" id="XP_005763399.1">
    <property type="nucleotide sequence ID" value="XM_005763342.1"/>
</dbReference>
<feature type="domain" description="Helicase C-terminal" evidence="11">
    <location>
        <begin position="282"/>
        <end position="465"/>
    </location>
</feature>
<dbReference type="GO" id="GO:0003724">
    <property type="term" value="F:RNA helicase activity"/>
    <property type="evidence" value="ECO:0007669"/>
    <property type="project" value="UniProtKB-EC"/>
</dbReference>
<keyword evidence="13" id="KW-1185">Reference proteome</keyword>
<keyword evidence="6" id="KW-0067">ATP-binding</keyword>
<comment type="catalytic activity">
    <reaction evidence="8">
        <text>ATP + H2O = ADP + phosphate + H(+)</text>
        <dbReference type="Rhea" id="RHEA:13065"/>
        <dbReference type="ChEBI" id="CHEBI:15377"/>
        <dbReference type="ChEBI" id="CHEBI:15378"/>
        <dbReference type="ChEBI" id="CHEBI:30616"/>
        <dbReference type="ChEBI" id="CHEBI:43474"/>
        <dbReference type="ChEBI" id="CHEBI:456216"/>
        <dbReference type="EC" id="3.6.4.13"/>
    </reaction>
</comment>
<dbReference type="EC" id="3.6.4.13" evidence="1"/>
<dbReference type="SUPFAM" id="SSF52540">
    <property type="entry name" value="P-loop containing nucleoside triphosphate hydrolases"/>
    <property type="match status" value="1"/>
</dbReference>
<dbReference type="GO" id="GO:0016787">
    <property type="term" value="F:hydrolase activity"/>
    <property type="evidence" value="ECO:0007669"/>
    <property type="project" value="UniProtKB-KW"/>
</dbReference>
<dbReference type="GO" id="GO:0005524">
    <property type="term" value="F:ATP binding"/>
    <property type="evidence" value="ECO:0007669"/>
    <property type="project" value="UniProtKB-KW"/>
</dbReference>
<dbReference type="GO" id="GO:0006397">
    <property type="term" value="P:mRNA processing"/>
    <property type="evidence" value="ECO:0007669"/>
    <property type="project" value="UniProtKB-KW"/>
</dbReference>
<dbReference type="GO" id="GO:0008380">
    <property type="term" value="P:RNA splicing"/>
    <property type="evidence" value="ECO:0007669"/>
    <property type="project" value="UniProtKB-KW"/>
</dbReference>
<dbReference type="InterPro" id="IPR007502">
    <property type="entry name" value="Helicase-assoc_dom"/>
</dbReference>
<dbReference type="InterPro" id="IPR002464">
    <property type="entry name" value="DNA/RNA_helicase_DEAH_CS"/>
</dbReference>
<keyword evidence="7" id="KW-0508">mRNA splicing</keyword>
<organism evidence="12 13">
    <name type="scientific">Emiliania huxleyi (strain CCMP1516)</name>
    <dbReference type="NCBI Taxonomy" id="280463"/>
    <lineage>
        <taxon>Eukaryota</taxon>
        <taxon>Haptista</taxon>
        <taxon>Haptophyta</taxon>
        <taxon>Prymnesiophyceae</taxon>
        <taxon>Isochrysidales</taxon>
        <taxon>Noelaerhabdaceae</taxon>
        <taxon>Emiliania</taxon>
    </lineage>
</organism>
<dbReference type="GeneID" id="17257037"/>
<evidence type="ECO:0000256" key="9">
    <source>
        <dbReference type="SAM" id="MobiDB-lite"/>
    </source>
</evidence>
<feature type="domain" description="Helicase ATP-binding" evidence="10">
    <location>
        <begin position="60"/>
        <end position="199"/>
    </location>
</feature>
<evidence type="ECO:0000256" key="7">
    <source>
        <dbReference type="ARBA" id="ARBA00023187"/>
    </source>
</evidence>
<sequence>MQASGQKRKLDVGDTSGLMASTASGTGVNPYTNRPYSRRFYEILETRKRLPVWEQKDEFFEMMRKNQTMVLVGETGSGKTTQIPSFMVDTGVTRGKRMVACTQPRRVAAMSVSKRVAEEMDVELGEEVGYTIRFEDMTGTKTILKYMTDGMLLREARCHAQTARPPGLAMADPLLERYAAVILDEAHERTLSTDILFGAAEEAPGSSRPRETRDHARLCRPARPHQGGRHPAARPQARGHVRHTRRGQVPGRLHPVEIFYTPEPERDYLEAATRTACRGARTRPCHVHLCEGEGDILVFLTGEQEIEDACRKTKQEVDNLGDQVPDVLVLPLYSTLPMDRQRQIFDPPPPPRKPGDPMGRKIIFSTNIAETSLTIDGIVYVVDPGFAKQKVYNPRIRVESLLVSPISKASAHQRAGRAGRTKPGKCFRLYTEVAYKTELMEQTYPEILRSNLGSDLVHFDFMDPPAPETLMRALELLNYLGALDDEGALTELGSMMAELPAGHCPQAKMLLYSPQLSCSNEILSVVSMLNTPNPFMRPREAAKAADEAKARFQHVDGDHLTLLNESASWCYDNFLNARSMKSADSIRAQLMRVMNRFGLELKSPDFNSKEYYTNIRKCLLAGFFMQVAHLERTGHYLTVKDNQAVVALHPSTVLQHKPEWCVYNEFVLTSKNYIRMVSDIKGDWLIELAPHYYDLKNFPSCEAKRTLERIYLKKGRAA</sequence>
<keyword evidence="3" id="KW-0547">Nucleotide-binding</keyword>
<dbReference type="eggNOG" id="KOG0925">
    <property type="taxonomic scope" value="Eukaryota"/>
</dbReference>
<dbReference type="SMART" id="SM00487">
    <property type="entry name" value="DEXDc"/>
    <property type="match status" value="1"/>
</dbReference>
<dbReference type="HOGENOM" id="CLU_001832_5_11_1"/>
<dbReference type="CDD" id="cd18791">
    <property type="entry name" value="SF2_C_RHA"/>
    <property type="match status" value="1"/>
</dbReference>
<dbReference type="InterPro" id="IPR014001">
    <property type="entry name" value="Helicase_ATP-bd"/>
</dbReference>
<dbReference type="FunFam" id="3.40.50.300:FF:000007">
    <property type="entry name" value="Pre-mRNA-splicing factor ATP-dependent RNA helicase"/>
    <property type="match status" value="1"/>
</dbReference>
<dbReference type="PANTHER" id="PTHR18934:SF109">
    <property type="entry name" value="ATP-DEPENDENT RNA HELICASE DHX15 HOMOLOG"/>
    <property type="match status" value="1"/>
</dbReference>
<dbReference type="SMART" id="SM00490">
    <property type="entry name" value="HELICc"/>
    <property type="match status" value="1"/>
</dbReference>
<proteinExistence type="predicted"/>
<dbReference type="Proteomes" id="UP000013827">
    <property type="component" value="Unassembled WGS sequence"/>
</dbReference>
<evidence type="ECO:0000256" key="2">
    <source>
        <dbReference type="ARBA" id="ARBA00022664"/>
    </source>
</evidence>
<evidence type="ECO:0000256" key="3">
    <source>
        <dbReference type="ARBA" id="ARBA00022741"/>
    </source>
</evidence>
<dbReference type="InterPro" id="IPR027417">
    <property type="entry name" value="P-loop_NTPase"/>
</dbReference>
<dbReference type="Gene3D" id="1.20.120.1080">
    <property type="match status" value="1"/>
</dbReference>
<dbReference type="InterPro" id="IPR048333">
    <property type="entry name" value="HA2_WH"/>
</dbReference>
<feature type="region of interest" description="Disordered" evidence="9">
    <location>
        <begin position="1"/>
        <end position="26"/>
    </location>
</feature>
<dbReference type="PROSITE" id="PS51192">
    <property type="entry name" value="HELICASE_ATP_BIND_1"/>
    <property type="match status" value="1"/>
</dbReference>
<feature type="region of interest" description="Disordered" evidence="9">
    <location>
        <begin position="219"/>
        <end position="244"/>
    </location>
</feature>
<dbReference type="KEGG" id="ehx:EMIHUDRAFT_422288"/>
<protein>
    <recommendedName>
        <fullName evidence="1">RNA helicase</fullName>
        <ecNumber evidence="1">3.6.4.13</ecNumber>
    </recommendedName>
</protein>
<name>A0A0D3II85_EMIH1</name>
<dbReference type="GO" id="GO:0003723">
    <property type="term" value="F:RNA binding"/>
    <property type="evidence" value="ECO:0007669"/>
    <property type="project" value="TreeGrafter"/>
</dbReference>
<dbReference type="STRING" id="2903.R1D932"/>
<evidence type="ECO:0000259" key="11">
    <source>
        <dbReference type="PROSITE" id="PS51194"/>
    </source>
</evidence>
<dbReference type="EnsemblProtists" id="EOD10970">
    <property type="protein sequence ID" value="EOD10970"/>
    <property type="gene ID" value="EMIHUDRAFT_422288"/>
</dbReference>
<reference evidence="13" key="1">
    <citation type="journal article" date="2013" name="Nature">
        <title>Pan genome of the phytoplankton Emiliania underpins its global distribution.</title>
        <authorList>
            <person name="Read B.A."/>
            <person name="Kegel J."/>
            <person name="Klute M.J."/>
            <person name="Kuo A."/>
            <person name="Lefebvre S.C."/>
            <person name="Maumus F."/>
            <person name="Mayer C."/>
            <person name="Miller J."/>
            <person name="Monier A."/>
            <person name="Salamov A."/>
            <person name="Young J."/>
            <person name="Aguilar M."/>
            <person name="Claverie J.M."/>
            <person name="Frickenhaus S."/>
            <person name="Gonzalez K."/>
            <person name="Herman E.K."/>
            <person name="Lin Y.C."/>
            <person name="Napier J."/>
            <person name="Ogata H."/>
            <person name="Sarno A.F."/>
            <person name="Shmutz J."/>
            <person name="Schroeder D."/>
            <person name="de Vargas C."/>
            <person name="Verret F."/>
            <person name="von Dassow P."/>
            <person name="Valentin K."/>
            <person name="Van de Peer Y."/>
            <person name="Wheeler G."/>
            <person name="Dacks J.B."/>
            <person name="Delwiche C.F."/>
            <person name="Dyhrman S.T."/>
            <person name="Glockner G."/>
            <person name="John U."/>
            <person name="Richards T."/>
            <person name="Worden A.Z."/>
            <person name="Zhang X."/>
            <person name="Grigoriev I.V."/>
            <person name="Allen A.E."/>
            <person name="Bidle K."/>
            <person name="Borodovsky M."/>
            <person name="Bowler C."/>
            <person name="Brownlee C."/>
            <person name="Cock J.M."/>
            <person name="Elias M."/>
            <person name="Gladyshev V.N."/>
            <person name="Groth M."/>
            <person name="Guda C."/>
            <person name="Hadaegh A."/>
            <person name="Iglesias-Rodriguez M.D."/>
            <person name="Jenkins J."/>
            <person name="Jones B.M."/>
            <person name="Lawson T."/>
            <person name="Leese F."/>
            <person name="Lindquist E."/>
            <person name="Lobanov A."/>
            <person name="Lomsadze A."/>
            <person name="Malik S.B."/>
            <person name="Marsh M.E."/>
            <person name="Mackinder L."/>
            <person name="Mock T."/>
            <person name="Mueller-Roeber B."/>
            <person name="Pagarete A."/>
            <person name="Parker M."/>
            <person name="Probert I."/>
            <person name="Quesneville H."/>
            <person name="Raines C."/>
            <person name="Rensing S.A."/>
            <person name="Riano-Pachon D.M."/>
            <person name="Richier S."/>
            <person name="Rokitta S."/>
            <person name="Shiraiwa Y."/>
            <person name="Soanes D.M."/>
            <person name="van der Giezen M."/>
            <person name="Wahlund T.M."/>
            <person name="Williams B."/>
            <person name="Wilson W."/>
            <person name="Wolfe G."/>
            <person name="Wurch L.L."/>
        </authorList>
    </citation>
    <scope>NUCLEOTIDE SEQUENCE</scope>
</reference>
<dbReference type="Pfam" id="PF07717">
    <property type="entry name" value="OB_NTP_bind"/>
    <property type="match status" value="1"/>
</dbReference>
<reference evidence="12" key="2">
    <citation type="submission" date="2024-10" db="UniProtKB">
        <authorList>
            <consortium name="EnsemblProtists"/>
        </authorList>
    </citation>
    <scope>IDENTIFICATION</scope>
</reference>
<dbReference type="PROSITE" id="PS00690">
    <property type="entry name" value="DEAH_ATP_HELICASE"/>
    <property type="match status" value="1"/>
</dbReference>
<evidence type="ECO:0000256" key="1">
    <source>
        <dbReference type="ARBA" id="ARBA00012552"/>
    </source>
</evidence>
<evidence type="ECO:0000259" key="10">
    <source>
        <dbReference type="PROSITE" id="PS51192"/>
    </source>
</evidence>
<evidence type="ECO:0000256" key="6">
    <source>
        <dbReference type="ARBA" id="ARBA00022840"/>
    </source>
</evidence>